<dbReference type="Pfam" id="PF14033">
    <property type="entry name" value="DUF4246"/>
    <property type="match status" value="1"/>
</dbReference>
<evidence type="ECO:0000313" key="5">
    <source>
        <dbReference type="Proteomes" id="UP001147752"/>
    </source>
</evidence>
<evidence type="ECO:0000256" key="1">
    <source>
        <dbReference type="SAM" id="MobiDB-lite"/>
    </source>
</evidence>
<feature type="domain" description="DUF4246" evidence="2">
    <location>
        <begin position="53"/>
        <end position="159"/>
    </location>
</feature>
<dbReference type="InterPro" id="IPR025340">
    <property type="entry name" value="DUF4246"/>
</dbReference>
<organism evidence="4 5">
    <name type="scientific">Penicillium concentricum</name>
    <dbReference type="NCBI Taxonomy" id="293559"/>
    <lineage>
        <taxon>Eukaryota</taxon>
        <taxon>Fungi</taxon>
        <taxon>Dikarya</taxon>
        <taxon>Ascomycota</taxon>
        <taxon>Pezizomycotina</taxon>
        <taxon>Eurotiomycetes</taxon>
        <taxon>Eurotiomycetidae</taxon>
        <taxon>Eurotiales</taxon>
        <taxon>Aspergillaceae</taxon>
        <taxon>Penicillium</taxon>
    </lineage>
</organism>
<dbReference type="Pfam" id="PF21666">
    <property type="entry name" value="DUF4246_N"/>
    <property type="match status" value="1"/>
</dbReference>
<name>A0A9W9RSP3_9EURO</name>
<feature type="region of interest" description="Disordered" evidence="1">
    <location>
        <begin position="108"/>
        <end position="127"/>
    </location>
</feature>
<dbReference type="GeneID" id="81465425"/>
<feature type="domain" description="DUF4246" evidence="3">
    <location>
        <begin position="2"/>
        <end position="41"/>
    </location>
</feature>
<comment type="caution">
    <text evidence="4">The sequence shown here is derived from an EMBL/GenBank/DDBJ whole genome shotgun (WGS) entry which is preliminary data.</text>
</comment>
<keyword evidence="5" id="KW-1185">Reference proteome</keyword>
<proteinExistence type="predicted"/>
<protein>
    <submittedName>
        <fullName evidence="4">Uncharacterized protein</fullName>
    </submittedName>
</protein>
<evidence type="ECO:0000259" key="3">
    <source>
        <dbReference type="Pfam" id="PF21666"/>
    </source>
</evidence>
<dbReference type="InterPro" id="IPR049207">
    <property type="entry name" value="DUF4246_N"/>
</dbReference>
<dbReference type="AlphaFoldDB" id="A0A9W9RSP3"/>
<evidence type="ECO:0000313" key="4">
    <source>
        <dbReference type="EMBL" id="KAJ5365626.1"/>
    </source>
</evidence>
<dbReference type="PANTHER" id="PTHR33119:SF1">
    <property type="entry name" value="FE2OG DIOXYGENASE DOMAIN-CONTAINING PROTEIN"/>
    <property type="match status" value="1"/>
</dbReference>
<dbReference type="EMBL" id="JAPZBT010000003">
    <property type="protein sequence ID" value="KAJ5365626.1"/>
    <property type="molecule type" value="Genomic_DNA"/>
</dbReference>
<gene>
    <name evidence="4" type="ORF">N7517_008512</name>
</gene>
<evidence type="ECO:0000259" key="2">
    <source>
        <dbReference type="Pfam" id="PF14033"/>
    </source>
</evidence>
<dbReference type="Proteomes" id="UP001147752">
    <property type="component" value="Unassembled WGS sequence"/>
</dbReference>
<sequence length="363" mass="40531">MQEPQLFVREASMLQFMSYVTEQPGWENKCEDPQTLEEWHQHADSVFELDEPSWQWCVRELRDKASDFKRTGYVAVFDANLRVIKSQVSGDLLRELRESMSLLFSKLGSDSSSTSADAPGGDSESPVRHVVDPFMYPLVYGRTPVLTDGGKVDVERPESWRSSQSQIAPIPKNHSTEKKRCISKREKKKAKLIAGVVESIDTGRLPFNAFLVKLLLTSKEDLKFPLMSVVGIQRKGVYTKRSKGSFRLPCSRGMKCLSLGTKIGHQFESGLMTSKSKVRMIGPRCIVACKTQGRDGYPSQMKNGLVLYRELENILVSLIPRGNPAYGLTLGTMTLSPVWSHGSGVLPKNWKNQSSPNGVGCIP</sequence>
<dbReference type="RefSeq" id="XP_056577093.1">
    <property type="nucleotide sequence ID" value="XM_056726242.1"/>
</dbReference>
<accession>A0A9W9RSP3</accession>
<dbReference type="PANTHER" id="PTHR33119">
    <property type="entry name" value="IFI3P"/>
    <property type="match status" value="1"/>
</dbReference>
<reference evidence="4" key="2">
    <citation type="journal article" date="2023" name="IMA Fungus">
        <title>Comparative genomic study of the Penicillium genus elucidates a diverse pangenome and 15 lateral gene transfer events.</title>
        <authorList>
            <person name="Petersen C."/>
            <person name="Sorensen T."/>
            <person name="Nielsen M.R."/>
            <person name="Sondergaard T.E."/>
            <person name="Sorensen J.L."/>
            <person name="Fitzpatrick D.A."/>
            <person name="Frisvad J.C."/>
            <person name="Nielsen K.L."/>
        </authorList>
    </citation>
    <scope>NUCLEOTIDE SEQUENCE</scope>
    <source>
        <strain evidence="4">IBT 3081</strain>
    </source>
</reference>
<reference evidence="4" key="1">
    <citation type="submission" date="2022-12" db="EMBL/GenBank/DDBJ databases">
        <authorList>
            <person name="Petersen C."/>
        </authorList>
    </citation>
    <scope>NUCLEOTIDE SEQUENCE</scope>
    <source>
        <strain evidence="4">IBT 3081</strain>
    </source>
</reference>
<dbReference type="InterPro" id="IPR049192">
    <property type="entry name" value="DUF4246_C"/>
</dbReference>
<dbReference type="OrthoDB" id="415532at2759"/>